<reference evidence="8 9" key="1">
    <citation type="journal article" date="2015" name="PLoS ONE">
        <title>Genomic analysis reveals the molecular basis for capsule loss in the group B streptococcus population.</title>
        <authorList>
            <consortium name="DEVANI Consortium"/>
            <person name="Rosini R."/>
            <person name="Campisi E."/>
            <person name="De Chiara M."/>
            <person name="Tettelin H."/>
            <person name="Rinaudo D."/>
            <person name="Toniolo C."/>
            <person name="Metruccio M."/>
            <person name="Guidotti S."/>
            <person name="Sorensen U.B."/>
            <person name="Kilian M."/>
            <person name="Ramirez M."/>
            <person name="Janulczyk R."/>
            <person name="Donati C."/>
            <person name="Grandi G."/>
            <person name="Margarit I."/>
        </authorList>
    </citation>
    <scope>NUCLEOTIDE SEQUENCE [LARGE SCALE GENOMIC DNA]</scope>
    <source>
        <strain evidence="3 9">DK-B-USS-215</strain>
        <strain evidence="2 8">ES-PW-063</strain>
    </source>
</reference>
<dbReference type="EMBL" id="QHGZ01000149">
    <property type="protein sequence ID" value="RDY81661.1"/>
    <property type="molecule type" value="Genomic_DNA"/>
</dbReference>
<evidence type="ECO:0000313" key="12">
    <source>
        <dbReference type="Proteomes" id="UP000268870"/>
    </source>
</evidence>
<evidence type="ECO:0000313" key="4">
    <source>
        <dbReference type="EMBL" id="MDK6898943.1"/>
    </source>
</evidence>
<dbReference type="Proteomes" id="UP000268870">
    <property type="component" value="Chromosome"/>
</dbReference>
<reference evidence="7 12" key="4">
    <citation type="submission" date="2018-12" db="EMBL/GenBank/DDBJ databases">
        <authorList>
            <consortium name="Pathogen Informatics"/>
        </authorList>
    </citation>
    <scope>NUCLEOTIDE SEQUENCE [LARGE SCALE GENOMIC DNA]</scope>
    <source>
        <strain evidence="7 12">NCTC8184</strain>
    </source>
</reference>
<evidence type="ECO:0000256" key="1">
    <source>
        <dbReference type="SAM" id="Phobius"/>
    </source>
</evidence>
<accession>A0A076Z509</accession>
<evidence type="ECO:0000313" key="9">
    <source>
        <dbReference type="Proteomes" id="UP000035346"/>
    </source>
</evidence>
<dbReference type="EMBL" id="LBKL01000098">
    <property type="protein sequence ID" value="KLL35344.1"/>
    <property type="molecule type" value="Genomic_DNA"/>
</dbReference>
<reference evidence="6 10" key="3">
    <citation type="submission" date="2018-06" db="EMBL/GenBank/DDBJ databases">
        <authorList>
            <consortium name="Pathogen Informatics"/>
            <person name="Doyle S."/>
        </authorList>
    </citation>
    <scope>NUCLEOTIDE SEQUENCE [LARGE SCALE GENOMIC DNA]</scope>
    <source>
        <strain evidence="6 10">NCTC9828</strain>
    </source>
</reference>
<evidence type="ECO:0000313" key="3">
    <source>
        <dbReference type="EMBL" id="KLL35344.1"/>
    </source>
</evidence>
<dbReference type="Proteomes" id="UP000255140">
    <property type="component" value="Unassembled WGS sequence"/>
</dbReference>
<keyword evidence="1" id="KW-0812">Transmembrane</keyword>
<dbReference type="AlphaFoldDB" id="A0A076Z509"/>
<name>A0A076Z509_STRAG</name>
<keyword evidence="1" id="KW-0472">Membrane</keyword>
<feature type="transmembrane region" description="Helical" evidence="1">
    <location>
        <begin position="134"/>
        <end position="153"/>
    </location>
</feature>
<evidence type="ECO:0000313" key="11">
    <source>
        <dbReference type="Proteomes" id="UP000256718"/>
    </source>
</evidence>
<evidence type="ECO:0000313" key="8">
    <source>
        <dbReference type="Proteomes" id="UP000035174"/>
    </source>
</evidence>
<dbReference type="Proteomes" id="UP001230629">
    <property type="component" value="Unassembled WGS sequence"/>
</dbReference>
<dbReference type="Proteomes" id="UP000035174">
    <property type="component" value="Unassembled WGS sequence"/>
</dbReference>
<feature type="transmembrane region" description="Helical" evidence="1">
    <location>
        <begin position="49"/>
        <end position="67"/>
    </location>
</feature>
<reference evidence="5 11" key="2">
    <citation type="journal article" date="2018" name="Emerg. Microbes Infect.">
        <title>Phenotypic and molecular analysis of nontypeable Group B streptococci: identification of cps2a and hybrid cps2a/cps5 Group B streptococcal capsule gene clusters.</title>
        <authorList>
            <person name="Alhhazmi A."/>
            <person name="Tyrrell G.J."/>
        </authorList>
    </citation>
    <scope>NUCLEOTIDE SEQUENCE [LARGE SCALE GENOMIC DNA]</scope>
    <source>
        <strain evidence="5 11">PLGBS17</strain>
    </source>
</reference>
<evidence type="ECO:0000313" key="10">
    <source>
        <dbReference type="Proteomes" id="UP000255140"/>
    </source>
</evidence>
<organism evidence="3 9">
    <name type="scientific">Streptococcus agalactiae</name>
    <dbReference type="NCBI Taxonomy" id="1311"/>
    <lineage>
        <taxon>Bacteria</taxon>
        <taxon>Bacillati</taxon>
        <taxon>Bacillota</taxon>
        <taxon>Bacilli</taxon>
        <taxon>Lactobacillales</taxon>
        <taxon>Streptococcaceae</taxon>
        <taxon>Streptococcus</taxon>
    </lineage>
</organism>
<sequence length="196" mass="23332">MIHREKSYAEIYHDGNQGYYYNFDTKIFYIKSFETPNYQKENLENIKKYSSIITFLVLILIPINNWYRTIANLKLNLILAIMFIVIALVVVNKLNNIVSKQKRNIDNISYEKMEFDKEKIANIIVSAEELSNKLLFLLVISLFISLLLIMLYFKYSVLIFFPIALMLLILSRLLLENIDFFERKNAINEIKKQYNF</sequence>
<dbReference type="EMBL" id="UHEW01000005">
    <property type="protein sequence ID" value="SUN29279.1"/>
    <property type="molecule type" value="Genomic_DNA"/>
</dbReference>
<dbReference type="EMBL" id="LR134265">
    <property type="protein sequence ID" value="VED65623.1"/>
    <property type="molecule type" value="Genomic_DNA"/>
</dbReference>
<feature type="transmembrane region" description="Helical" evidence="1">
    <location>
        <begin position="73"/>
        <end position="94"/>
    </location>
</feature>
<dbReference type="Proteomes" id="UP000256718">
    <property type="component" value="Unassembled WGS sequence"/>
</dbReference>
<dbReference type="RefSeq" id="WP_000581833.1">
    <property type="nucleotide sequence ID" value="NZ_AP020310.1"/>
</dbReference>
<feature type="transmembrane region" description="Helical" evidence="1">
    <location>
        <begin position="159"/>
        <end position="175"/>
    </location>
</feature>
<gene>
    <name evidence="5" type="ORF">C4618_05920</name>
    <name evidence="7" type="ORF">NCTC8184_01679</name>
    <name evidence="6" type="ORF">NCTC9828_01558</name>
    <name evidence="4" type="ORF">QP229_02920</name>
    <name evidence="3" type="ORF">WA04_10820</name>
    <name evidence="2" type="ORF">WA45_01705</name>
</gene>
<reference evidence="4" key="5">
    <citation type="submission" date="2023-05" db="EMBL/GenBank/DDBJ databases">
        <title>Cataloging the Phylogenetic Diversity of Human Bladder Bacteria.</title>
        <authorList>
            <person name="Du J."/>
        </authorList>
    </citation>
    <scope>NUCLEOTIDE SEQUENCE</scope>
    <source>
        <strain evidence="4">UMB8703</strain>
    </source>
</reference>
<evidence type="ECO:0008006" key="13">
    <source>
        <dbReference type="Google" id="ProtNLM"/>
    </source>
</evidence>
<evidence type="ECO:0000313" key="7">
    <source>
        <dbReference type="EMBL" id="VED65623.1"/>
    </source>
</evidence>
<keyword evidence="1" id="KW-1133">Transmembrane helix</keyword>
<protein>
    <recommendedName>
        <fullName evidence="13">DUF443 family protein</fullName>
    </recommendedName>
</protein>
<evidence type="ECO:0000313" key="5">
    <source>
        <dbReference type="EMBL" id="RDY81661.1"/>
    </source>
</evidence>
<dbReference type="EMBL" id="LCVB01000013">
    <property type="protein sequence ID" value="KLJ30574.1"/>
    <property type="molecule type" value="Genomic_DNA"/>
</dbReference>
<evidence type="ECO:0000313" key="6">
    <source>
        <dbReference type="EMBL" id="SUN29279.1"/>
    </source>
</evidence>
<proteinExistence type="predicted"/>
<dbReference type="Proteomes" id="UP000035346">
    <property type="component" value="Unassembled WGS sequence"/>
</dbReference>
<dbReference type="EMBL" id="JASOIH010000001">
    <property type="protein sequence ID" value="MDK6898943.1"/>
    <property type="molecule type" value="Genomic_DNA"/>
</dbReference>
<evidence type="ECO:0000313" key="2">
    <source>
        <dbReference type="EMBL" id="KLJ30574.1"/>
    </source>
</evidence>